<dbReference type="GO" id="GO:0008168">
    <property type="term" value="F:methyltransferase activity"/>
    <property type="evidence" value="ECO:0007669"/>
    <property type="project" value="UniProtKB-KW"/>
</dbReference>
<evidence type="ECO:0000313" key="6">
    <source>
        <dbReference type="EMBL" id="CAL1141495.1"/>
    </source>
</evidence>
<dbReference type="CDD" id="cd02440">
    <property type="entry name" value="AdoMet_MTases"/>
    <property type="match status" value="1"/>
</dbReference>
<evidence type="ECO:0008006" key="8">
    <source>
        <dbReference type="Google" id="ProtNLM"/>
    </source>
</evidence>
<proteinExistence type="predicted"/>
<evidence type="ECO:0000313" key="5">
    <source>
        <dbReference type="EMBL" id="CAI3988120.1"/>
    </source>
</evidence>
<dbReference type="SUPFAM" id="SSF53335">
    <property type="entry name" value="S-adenosyl-L-methionine-dependent methyltransferases"/>
    <property type="match status" value="1"/>
</dbReference>
<organism evidence="5">
    <name type="scientific">Cladocopium goreaui</name>
    <dbReference type="NCBI Taxonomy" id="2562237"/>
    <lineage>
        <taxon>Eukaryota</taxon>
        <taxon>Sar</taxon>
        <taxon>Alveolata</taxon>
        <taxon>Dinophyceae</taxon>
        <taxon>Suessiales</taxon>
        <taxon>Symbiodiniaceae</taxon>
        <taxon>Cladocopium</taxon>
    </lineage>
</organism>
<dbReference type="EMBL" id="CAMXCT030001233">
    <property type="protein sequence ID" value="CAL4775432.1"/>
    <property type="molecule type" value="Genomic_DNA"/>
</dbReference>
<dbReference type="EMBL" id="CAMXCT020001233">
    <property type="protein sequence ID" value="CAL1141495.1"/>
    <property type="molecule type" value="Genomic_DNA"/>
</dbReference>
<protein>
    <recommendedName>
        <fullName evidence="8">Methyltransferase domain-containing protein</fullName>
    </recommendedName>
</protein>
<comment type="caution">
    <text evidence="5">The sequence shown here is derived from an EMBL/GenBank/DDBJ whole genome shotgun (WGS) entry which is preliminary data.</text>
</comment>
<evidence type="ECO:0000256" key="4">
    <source>
        <dbReference type="SAM" id="MobiDB-lite"/>
    </source>
</evidence>
<evidence type="ECO:0000256" key="3">
    <source>
        <dbReference type="ARBA" id="ARBA00022691"/>
    </source>
</evidence>
<keyword evidence="7" id="KW-1185">Reference proteome</keyword>
<reference evidence="6" key="2">
    <citation type="submission" date="2024-04" db="EMBL/GenBank/DDBJ databases">
        <authorList>
            <person name="Chen Y."/>
            <person name="Shah S."/>
            <person name="Dougan E. K."/>
            <person name="Thang M."/>
            <person name="Chan C."/>
        </authorList>
    </citation>
    <scope>NUCLEOTIDE SEQUENCE [LARGE SCALE GENOMIC DNA]</scope>
</reference>
<evidence type="ECO:0000313" key="7">
    <source>
        <dbReference type="Proteomes" id="UP001152797"/>
    </source>
</evidence>
<keyword evidence="2" id="KW-0808">Transferase</keyword>
<accession>A0A9P1CAS9</accession>
<sequence>MHAKPRRVVDLRTRCPSGLAKTRSLGDIRCYGQAPGGTVPKGSRSPSGGLPLEPLGQEPRFGSISGKPSIATGAKEAQTSQAADARSRPSKGPSPASEGSMARNLAGSSRSSLAEHWARLRQQTRDDALEQSIQRRQEKGCWRLAAGEGLDWQHIRNEFYGAVPESFGQVTLDDCIDAFLASRRGLRLLDLGCGVGALLARLRRDLGEEMDWSSSFGVTSVHNFDISMFTPPAGFPDFFDTQLLRFNLDFLAEHAQTDLASKRFDVITSHYCWCHLQDPLGALICAFGLLSAGGVLIFIEPLHVPSHSLPYTEHRLYHWDDGMTGPLFMRRLLQHWQQEVAVFSVVETGAGERKHVLALRKHAEHQQLSLPASVRPGASSWTLPCVREERLGRGDLEPFVTPSARSFAEWLQKAKSQRCSHGLA</sequence>
<keyword evidence="3" id="KW-0949">S-adenosyl-L-methionine</keyword>
<keyword evidence="1" id="KW-0489">Methyltransferase</keyword>
<evidence type="ECO:0000256" key="2">
    <source>
        <dbReference type="ARBA" id="ARBA00022679"/>
    </source>
</evidence>
<dbReference type="InterPro" id="IPR029063">
    <property type="entry name" value="SAM-dependent_MTases_sf"/>
</dbReference>
<dbReference type="EMBL" id="CAMXCT010001233">
    <property type="protein sequence ID" value="CAI3988120.1"/>
    <property type="molecule type" value="Genomic_DNA"/>
</dbReference>
<gene>
    <name evidence="5" type="ORF">C1SCF055_LOCUS15340</name>
</gene>
<feature type="region of interest" description="Disordered" evidence="4">
    <location>
        <begin position="30"/>
        <end position="108"/>
    </location>
</feature>
<dbReference type="GO" id="GO:0032259">
    <property type="term" value="P:methylation"/>
    <property type="evidence" value="ECO:0007669"/>
    <property type="project" value="UniProtKB-KW"/>
</dbReference>
<name>A0A9P1CAS9_9DINO</name>
<dbReference type="PANTHER" id="PTHR43464">
    <property type="entry name" value="METHYLTRANSFERASE"/>
    <property type="match status" value="1"/>
</dbReference>
<dbReference type="PANTHER" id="PTHR43464:SF19">
    <property type="entry name" value="UBIQUINONE BIOSYNTHESIS O-METHYLTRANSFERASE, MITOCHONDRIAL"/>
    <property type="match status" value="1"/>
</dbReference>
<dbReference type="Gene3D" id="3.40.50.150">
    <property type="entry name" value="Vaccinia Virus protein VP39"/>
    <property type="match status" value="1"/>
</dbReference>
<reference evidence="5" key="1">
    <citation type="submission" date="2022-10" db="EMBL/GenBank/DDBJ databases">
        <authorList>
            <person name="Chen Y."/>
            <person name="Dougan E. K."/>
            <person name="Chan C."/>
            <person name="Rhodes N."/>
            <person name="Thang M."/>
        </authorList>
    </citation>
    <scope>NUCLEOTIDE SEQUENCE</scope>
</reference>
<evidence type="ECO:0000256" key="1">
    <source>
        <dbReference type="ARBA" id="ARBA00022603"/>
    </source>
</evidence>
<dbReference type="Proteomes" id="UP001152797">
    <property type="component" value="Unassembled WGS sequence"/>
</dbReference>
<dbReference type="AlphaFoldDB" id="A0A9P1CAS9"/>
<dbReference type="Pfam" id="PF13489">
    <property type="entry name" value="Methyltransf_23"/>
    <property type="match status" value="1"/>
</dbReference>